<organism evidence="1 2">
    <name type="scientific">Sphingomonas palmae</name>
    <dbReference type="NCBI Taxonomy" id="1855283"/>
    <lineage>
        <taxon>Bacteria</taxon>
        <taxon>Pseudomonadati</taxon>
        <taxon>Pseudomonadota</taxon>
        <taxon>Alphaproteobacteria</taxon>
        <taxon>Sphingomonadales</taxon>
        <taxon>Sphingomonadaceae</taxon>
        <taxon>Sphingomonas</taxon>
    </lineage>
</organism>
<dbReference type="EMBL" id="FNZZ01000005">
    <property type="protein sequence ID" value="SEL80383.1"/>
    <property type="molecule type" value="Genomic_DNA"/>
</dbReference>
<dbReference type="AlphaFoldDB" id="A0A1H7T6G8"/>
<dbReference type="OrthoDB" id="25954at2"/>
<dbReference type="Proteomes" id="UP000199214">
    <property type="component" value="Unassembled WGS sequence"/>
</dbReference>
<dbReference type="SUPFAM" id="SSF46458">
    <property type="entry name" value="Globin-like"/>
    <property type="match status" value="1"/>
</dbReference>
<sequence>MTDAAEPVAAQESLLRTVVAAFYRRVRADPLLGPVFEQVVEDWSAHQERLTAFWSAAVFKSGRYKGRPVPAHMAHGSLLTRPMFDRWLEIWAEVTSRMAPELAPTLQFKAVRIAESIQLALFFEAELHAGANGRRPTRLMSAPSGK</sequence>
<gene>
    <name evidence="1" type="ORF">SAMN05216382_2682</name>
</gene>
<proteinExistence type="predicted"/>
<evidence type="ECO:0000313" key="2">
    <source>
        <dbReference type="Proteomes" id="UP000199214"/>
    </source>
</evidence>
<evidence type="ECO:0000313" key="1">
    <source>
        <dbReference type="EMBL" id="SEL80383.1"/>
    </source>
</evidence>
<keyword evidence="2" id="KW-1185">Reference proteome</keyword>
<dbReference type="CDD" id="cd08916">
    <property type="entry name" value="TrHb3_P"/>
    <property type="match status" value="1"/>
</dbReference>
<accession>A0A1H7T6G8</accession>
<dbReference type="InterPro" id="IPR009050">
    <property type="entry name" value="Globin-like_sf"/>
</dbReference>
<protein>
    <submittedName>
        <fullName evidence="1">Hemoglobin</fullName>
    </submittedName>
</protein>
<dbReference type="RefSeq" id="WP_093007132.1">
    <property type="nucleotide sequence ID" value="NZ_FNZZ01000005.1"/>
</dbReference>
<dbReference type="Gene3D" id="1.10.490.10">
    <property type="entry name" value="Globins"/>
    <property type="match status" value="1"/>
</dbReference>
<dbReference type="STRING" id="1855283.SAMN05216382_2682"/>
<dbReference type="InterPro" id="IPR012292">
    <property type="entry name" value="Globin/Proto"/>
</dbReference>
<reference evidence="2" key="1">
    <citation type="submission" date="2016-10" db="EMBL/GenBank/DDBJ databases">
        <authorList>
            <person name="Varghese N."/>
            <person name="Submissions S."/>
        </authorList>
    </citation>
    <scope>NUCLEOTIDE SEQUENCE [LARGE SCALE GENOMIC DNA]</scope>
    <source>
        <strain evidence="2">JS21-1</strain>
    </source>
</reference>
<name>A0A1H7T6G8_9SPHN</name>
<dbReference type="GO" id="GO:0019825">
    <property type="term" value="F:oxygen binding"/>
    <property type="evidence" value="ECO:0007669"/>
    <property type="project" value="InterPro"/>
</dbReference>
<dbReference type="GO" id="GO:0020037">
    <property type="term" value="F:heme binding"/>
    <property type="evidence" value="ECO:0007669"/>
    <property type="project" value="InterPro"/>
</dbReference>